<dbReference type="SUPFAM" id="SSF46785">
    <property type="entry name" value="Winged helix' DNA-binding domain"/>
    <property type="match status" value="1"/>
</dbReference>
<dbReference type="Gene3D" id="1.10.10.10">
    <property type="entry name" value="Winged helix-like DNA-binding domain superfamily/Winged helix DNA-binding domain"/>
    <property type="match status" value="1"/>
</dbReference>
<evidence type="ECO:0000313" key="6">
    <source>
        <dbReference type="Proteomes" id="UP001161064"/>
    </source>
</evidence>
<proteinExistence type="predicted"/>
<dbReference type="RefSeq" id="WP_284358521.1">
    <property type="nucleotide sequence ID" value="NZ_BPFZ01000001.1"/>
</dbReference>
<keyword evidence="2" id="KW-0238">DNA-binding</keyword>
<dbReference type="PANTHER" id="PTHR33204:SF36">
    <property type="entry name" value="TRANSCRIPTIONAL REGULATORY PROTEIN"/>
    <property type="match status" value="1"/>
</dbReference>
<reference evidence="5" key="2">
    <citation type="journal article" date="2023" name="ISME Commun">
        <title>Characterization of a bloom-associated alphaproteobacterial lineage, 'Candidatus Phycosocius': insights into freshwater algal-bacterial interactions.</title>
        <authorList>
            <person name="Tanabe Y."/>
            <person name="Yamaguchi H."/>
            <person name="Yoshida M."/>
            <person name="Kai A."/>
            <person name="Okazaki Y."/>
        </authorList>
    </citation>
    <scope>NUCLEOTIDE SEQUENCE</scope>
    <source>
        <strain evidence="5">BOTRYCO-1</strain>
    </source>
</reference>
<dbReference type="Proteomes" id="UP001161064">
    <property type="component" value="Unassembled WGS sequence"/>
</dbReference>
<gene>
    <name evidence="5" type="ORF">PsB1_0208</name>
</gene>
<dbReference type="EMBL" id="BPFZ01000001">
    <property type="protein sequence ID" value="GIU66054.1"/>
    <property type="molecule type" value="Genomic_DNA"/>
</dbReference>
<evidence type="ECO:0000256" key="2">
    <source>
        <dbReference type="ARBA" id="ARBA00023125"/>
    </source>
</evidence>
<dbReference type="Pfam" id="PF01638">
    <property type="entry name" value="HxlR"/>
    <property type="match status" value="1"/>
</dbReference>
<keyword evidence="3" id="KW-0804">Transcription</keyword>
<evidence type="ECO:0000256" key="1">
    <source>
        <dbReference type="ARBA" id="ARBA00023015"/>
    </source>
</evidence>
<evidence type="ECO:0000259" key="4">
    <source>
        <dbReference type="PROSITE" id="PS51118"/>
    </source>
</evidence>
<dbReference type="InterPro" id="IPR036390">
    <property type="entry name" value="WH_DNA-bd_sf"/>
</dbReference>
<keyword evidence="1" id="KW-0805">Transcription regulation</keyword>
<keyword evidence="6" id="KW-1185">Reference proteome</keyword>
<name>A0ABQ4PT11_9PROT</name>
<protein>
    <recommendedName>
        <fullName evidence="4">HTH hxlR-type domain-containing protein</fullName>
    </recommendedName>
</protein>
<dbReference type="InterPro" id="IPR002577">
    <property type="entry name" value="HTH_HxlR"/>
</dbReference>
<reference evidence="5" key="1">
    <citation type="submission" date="2021-05" db="EMBL/GenBank/DDBJ databases">
        <authorList>
            <person name="Tanabe Y."/>
        </authorList>
    </citation>
    <scope>NUCLEOTIDE SEQUENCE</scope>
    <source>
        <strain evidence="5">BOTRYCO-1</strain>
    </source>
</reference>
<dbReference type="PROSITE" id="PS51118">
    <property type="entry name" value="HTH_HXLR"/>
    <property type="match status" value="1"/>
</dbReference>
<accession>A0ABQ4PT11</accession>
<dbReference type="PANTHER" id="PTHR33204">
    <property type="entry name" value="TRANSCRIPTIONAL REGULATOR, MARR FAMILY"/>
    <property type="match status" value="1"/>
</dbReference>
<comment type="caution">
    <text evidence="5">The sequence shown here is derived from an EMBL/GenBank/DDBJ whole genome shotgun (WGS) entry which is preliminary data.</text>
</comment>
<sequence>MRWSELNQADCPIARALSIVGDRWTFLILRDCFFGLKRFEAFQANLGLSRTILRDRLAHLVRAGLLVQRPYQIKPVRYDYVLSAKGRALNGVMLMLGQWGAAAVEGQPETQVRHRHQTCGEILVPYVACTACGEKVVEKDVRAERRAKVLT</sequence>
<dbReference type="InterPro" id="IPR036388">
    <property type="entry name" value="WH-like_DNA-bd_sf"/>
</dbReference>
<evidence type="ECO:0000256" key="3">
    <source>
        <dbReference type="ARBA" id="ARBA00023163"/>
    </source>
</evidence>
<evidence type="ECO:0000313" key="5">
    <source>
        <dbReference type="EMBL" id="GIU66054.1"/>
    </source>
</evidence>
<feature type="domain" description="HTH hxlR-type" evidence="4">
    <location>
        <begin position="11"/>
        <end position="108"/>
    </location>
</feature>
<organism evidence="5 6">
    <name type="scientific">Candidatus Phycosocius spiralis</name>
    <dbReference type="NCBI Taxonomy" id="2815099"/>
    <lineage>
        <taxon>Bacteria</taxon>
        <taxon>Pseudomonadati</taxon>
        <taxon>Pseudomonadota</taxon>
        <taxon>Alphaproteobacteria</taxon>
        <taxon>Caulobacterales</taxon>
        <taxon>Caulobacterales incertae sedis</taxon>
        <taxon>Candidatus Phycosocius</taxon>
    </lineage>
</organism>